<name>D7E2G0_NOSA0</name>
<dbReference type="Proteomes" id="UP000001511">
    <property type="component" value="Chromosome"/>
</dbReference>
<evidence type="ECO:0000313" key="1">
    <source>
        <dbReference type="EMBL" id="ADI64982.1"/>
    </source>
</evidence>
<accession>D7E2G0</accession>
<dbReference type="STRING" id="551115.Aazo_3305"/>
<protein>
    <submittedName>
        <fullName evidence="1">Uncharacterized protein</fullName>
    </submittedName>
</protein>
<sequence length="45" mass="5374">MIEMGNYHWVLGNDFSKLLSTPSQLEIFDYIFSNYKPFQNSTFHI</sequence>
<keyword evidence="2" id="KW-1185">Reference proteome</keyword>
<organism evidence="1 2">
    <name type="scientific">Nostoc azollae (strain 0708)</name>
    <name type="common">Anabaena azollae (strain 0708)</name>
    <dbReference type="NCBI Taxonomy" id="551115"/>
    <lineage>
        <taxon>Bacteria</taxon>
        <taxon>Bacillati</taxon>
        <taxon>Cyanobacteriota</taxon>
        <taxon>Cyanophyceae</taxon>
        <taxon>Nostocales</taxon>
        <taxon>Nostocaceae</taxon>
        <taxon>Trichormus</taxon>
    </lineage>
</organism>
<reference evidence="1 2" key="1">
    <citation type="journal article" date="2010" name="PLoS ONE">
        <title>Genome erosion in a nitrogen-fixing vertically transmitted endosymbiotic multicellular cyanobacterium.</title>
        <authorList>
            <person name="Ran L."/>
            <person name="Larsson J."/>
            <person name="Vigil-Stenman T."/>
            <person name="Nylander J.A."/>
            <person name="Ininbergs K."/>
            <person name="Zheng W.W."/>
            <person name="Lapidus A."/>
            <person name="Lowry S."/>
            <person name="Haselkorn R."/>
            <person name="Bergman B."/>
        </authorList>
    </citation>
    <scope>NUCLEOTIDE SEQUENCE [LARGE SCALE GENOMIC DNA]</scope>
    <source>
        <strain evidence="1 2">0708</strain>
    </source>
</reference>
<dbReference type="AlphaFoldDB" id="D7E2G0"/>
<proteinExistence type="predicted"/>
<gene>
    <name evidence="1" type="ordered locus">Aazo_3305</name>
</gene>
<dbReference type="HOGENOM" id="CLU_3202696_0_0_3"/>
<dbReference type="KEGG" id="naz:Aazo_3305"/>
<evidence type="ECO:0000313" key="2">
    <source>
        <dbReference type="Proteomes" id="UP000001511"/>
    </source>
</evidence>
<dbReference type="EMBL" id="CP002059">
    <property type="protein sequence ID" value="ADI64982.1"/>
    <property type="molecule type" value="Genomic_DNA"/>
</dbReference>